<reference evidence="3 4" key="1">
    <citation type="submission" date="2013-01" db="EMBL/GenBank/DDBJ databases">
        <authorList>
            <person name="Harkins D.M."/>
            <person name="Durkin A.S."/>
            <person name="Brinkac L.M."/>
            <person name="Haft D.H."/>
            <person name="Selengut J.D."/>
            <person name="Sanka R."/>
            <person name="DePew J."/>
            <person name="Purushe J."/>
            <person name="Picardeau M."/>
            <person name="Werts C."/>
            <person name="Goarant C."/>
            <person name="Vinetz J.M."/>
            <person name="Sutton G.G."/>
            <person name="Nierman W.C."/>
            <person name="Fouts D.E."/>
        </authorList>
    </citation>
    <scope>NUCLEOTIDE SEQUENCE [LARGE SCALE GENOMIC DNA]</scope>
    <source>
        <strain evidence="3 4">200901868</strain>
    </source>
</reference>
<keyword evidence="1" id="KW-0472">Membrane</keyword>
<name>M6W189_LEPBO</name>
<feature type="transmembrane region" description="Helical" evidence="1">
    <location>
        <begin position="315"/>
        <end position="334"/>
    </location>
</feature>
<feature type="transmembrane region" description="Helical" evidence="1">
    <location>
        <begin position="259"/>
        <end position="277"/>
    </location>
</feature>
<dbReference type="STRING" id="1192866.LEP1GSC133_1464"/>
<feature type="transmembrane region" description="Helical" evidence="1">
    <location>
        <begin position="12"/>
        <end position="34"/>
    </location>
</feature>
<dbReference type="Pfam" id="PF07696">
    <property type="entry name" value="7TMR-DISMED2"/>
    <property type="match status" value="1"/>
</dbReference>
<sequence>MNGMYKNSNFKTFILIFGISFSSIFAHTEPVVLLDQDTSSKNISSLIEYRYRDQKFAGCSPNHIDGLEDLEWHSISADVLRVKRTSFGNWLRFSVQNSEPTIQNRILLLGWLNVPDTQLCFFDKNGKFVSVKSGYSNPTTDEKILTTLPHFKIDLQPNENRIFYLFVLSNEDINYRIRIMGLEEFELHKRLKFITSYSIVGIIGFAVLYSFFGYYRFKNSTFIFFPLYVFSVILTFYFLHGRTFAEVFGNTNNLFRHSYFLFLGTSYVFLFLYLFAIDKANQKKVYRSVFFWIAGAFGILYSLIPLLQSWYDHRILLLVATVGLSFSILFEFIINSSVPILQSDYFTQHLGPYFWFWIHIKRFSILIFIRLIIFRCSESYSFFLFIRF</sequence>
<dbReference type="Proteomes" id="UP000012159">
    <property type="component" value="Unassembled WGS sequence"/>
</dbReference>
<dbReference type="AlphaFoldDB" id="M6W189"/>
<feature type="transmembrane region" description="Helical" evidence="1">
    <location>
        <begin position="289"/>
        <end position="308"/>
    </location>
</feature>
<evidence type="ECO:0000256" key="1">
    <source>
        <dbReference type="SAM" id="Phobius"/>
    </source>
</evidence>
<evidence type="ECO:0000313" key="3">
    <source>
        <dbReference type="EMBL" id="EMO61191.1"/>
    </source>
</evidence>
<feature type="transmembrane region" description="Helical" evidence="1">
    <location>
        <begin position="221"/>
        <end position="239"/>
    </location>
</feature>
<accession>M6W189</accession>
<feature type="transmembrane region" description="Helical" evidence="1">
    <location>
        <begin position="194"/>
        <end position="215"/>
    </location>
</feature>
<comment type="caution">
    <text evidence="3">The sequence shown here is derived from an EMBL/GenBank/DDBJ whole genome shotgun (WGS) entry which is preliminary data.</text>
</comment>
<feature type="domain" description="7TM-DISM receptor extracellular" evidence="2">
    <location>
        <begin position="68"/>
        <end position="180"/>
    </location>
</feature>
<evidence type="ECO:0000259" key="2">
    <source>
        <dbReference type="Pfam" id="PF07696"/>
    </source>
</evidence>
<keyword evidence="1" id="KW-1133">Transmembrane helix</keyword>
<feature type="transmembrane region" description="Helical" evidence="1">
    <location>
        <begin position="354"/>
        <end position="373"/>
    </location>
</feature>
<evidence type="ECO:0000313" key="4">
    <source>
        <dbReference type="Proteomes" id="UP000012159"/>
    </source>
</evidence>
<keyword evidence="1" id="KW-0812">Transmembrane</keyword>
<dbReference type="Gene3D" id="2.60.40.2380">
    <property type="match status" value="1"/>
</dbReference>
<organism evidence="3 4">
    <name type="scientific">Leptospira borgpetersenii serovar Pomona str. 200901868</name>
    <dbReference type="NCBI Taxonomy" id="1192866"/>
    <lineage>
        <taxon>Bacteria</taxon>
        <taxon>Pseudomonadati</taxon>
        <taxon>Spirochaetota</taxon>
        <taxon>Spirochaetia</taxon>
        <taxon>Leptospirales</taxon>
        <taxon>Leptospiraceae</taxon>
        <taxon>Leptospira</taxon>
    </lineage>
</organism>
<dbReference type="EMBL" id="AKWF02000105">
    <property type="protein sequence ID" value="EMO61191.1"/>
    <property type="molecule type" value="Genomic_DNA"/>
</dbReference>
<dbReference type="InterPro" id="IPR011622">
    <property type="entry name" value="7TMR_DISM_rcpt_extracell_dom2"/>
</dbReference>
<protein>
    <submittedName>
        <fullName evidence="3">7TMR-DISM extracellular 2</fullName>
    </submittedName>
</protein>
<proteinExistence type="predicted"/>
<gene>
    <name evidence="3" type="ORF">LEP1GSC133_1464</name>
</gene>